<dbReference type="KEGG" id="pnp:IJ22_35010"/>
<dbReference type="STRING" id="162209.IJ22_35010"/>
<dbReference type="RefSeq" id="WP_171005906.1">
    <property type="nucleotide sequence ID" value="NZ_BJCS01000005.1"/>
</dbReference>
<dbReference type="AlphaFoldDB" id="A0A0U2MZH3"/>
<evidence type="ECO:0000313" key="2">
    <source>
        <dbReference type="Proteomes" id="UP000061660"/>
    </source>
</evidence>
<reference evidence="1 2" key="2">
    <citation type="journal article" date="2016" name="Genome Announc.">
        <title>Complete Genome Sequences of Two Interactive Moderate Thermophiles, Paenibacillus napthalenovorans 32O-Y and Paenibacillus sp. 32O-W.</title>
        <authorList>
            <person name="Butler R.R.III."/>
            <person name="Wang J."/>
            <person name="Stark B.C."/>
            <person name="Pombert J.F."/>
        </authorList>
    </citation>
    <scope>NUCLEOTIDE SEQUENCE [LARGE SCALE GENOMIC DNA]</scope>
    <source>
        <strain evidence="1 2">32O-Y</strain>
    </source>
</reference>
<accession>A0A0U2MZH3</accession>
<gene>
    <name evidence="1" type="ORF">IJ22_35010</name>
</gene>
<proteinExistence type="predicted"/>
<sequence length="58" mass="5553" precursor="true">MGKLVIACLLTVLLGGAAMFIAGTQVGPAVGAKGTNLHTSISTATVNQVSGAVTATAP</sequence>
<organism evidence="1 2">
    <name type="scientific">Paenibacillus naphthalenovorans</name>
    <dbReference type="NCBI Taxonomy" id="162209"/>
    <lineage>
        <taxon>Bacteria</taxon>
        <taxon>Bacillati</taxon>
        <taxon>Bacillota</taxon>
        <taxon>Bacilli</taxon>
        <taxon>Bacillales</taxon>
        <taxon>Paenibacillaceae</taxon>
        <taxon>Paenibacillus</taxon>
    </lineage>
</organism>
<dbReference type="PATRIC" id="fig|162209.4.peg.3719"/>
<dbReference type="Proteomes" id="UP000061660">
    <property type="component" value="Chromosome"/>
</dbReference>
<reference evidence="2" key="1">
    <citation type="submission" date="2015-12" db="EMBL/GenBank/DDBJ databases">
        <title>Complete genome sequences of two moderately thermophilic Paenibacillus species.</title>
        <authorList>
            <person name="Butler R.III."/>
            <person name="Wang J."/>
            <person name="Stark B.C."/>
            <person name="Pombert J.-F."/>
        </authorList>
    </citation>
    <scope>NUCLEOTIDE SEQUENCE [LARGE SCALE GENOMIC DNA]</scope>
    <source>
        <strain evidence="2">32O-Y</strain>
    </source>
</reference>
<protein>
    <submittedName>
        <fullName evidence="1">Uncharacterized protein</fullName>
    </submittedName>
</protein>
<evidence type="ECO:0000313" key="1">
    <source>
        <dbReference type="EMBL" id="ALS23839.1"/>
    </source>
</evidence>
<keyword evidence="2" id="KW-1185">Reference proteome</keyword>
<dbReference type="EMBL" id="CP013652">
    <property type="protein sequence ID" value="ALS23839.1"/>
    <property type="molecule type" value="Genomic_DNA"/>
</dbReference>
<name>A0A0U2MZH3_9BACL</name>